<accession>A0A917IC59</accession>
<dbReference type="GO" id="GO:0005886">
    <property type="term" value="C:plasma membrane"/>
    <property type="evidence" value="ECO:0007669"/>
    <property type="project" value="UniProtKB-SubCell"/>
</dbReference>
<feature type="transmembrane region" description="Helical" evidence="7">
    <location>
        <begin position="201"/>
        <end position="221"/>
    </location>
</feature>
<dbReference type="PANTHER" id="PTHR30043:SF1">
    <property type="entry name" value="ABC TRANSPORT SYSTEM PERMEASE PROTEIN P69"/>
    <property type="match status" value="1"/>
</dbReference>
<reference evidence="9" key="2">
    <citation type="submission" date="2020-09" db="EMBL/GenBank/DDBJ databases">
        <authorList>
            <person name="Sun Q."/>
            <person name="Zhou Y."/>
        </authorList>
    </citation>
    <scope>NUCLEOTIDE SEQUENCE</scope>
    <source>
        <strain evidence="9">CGMCC 1.15794</strain>
    </source>
</reference>
<keyword evidence="3" id="KW-1003">Cell membrane</keyword>
<dbReference type="PANTHER" id="PTHR30043">
    <property type="entry name" value="PHOSPHONATES TRANSPORT SYSTEM PERMEASE PROTEIN"/>
    <property type="match status" value="1"/>
</dbReference>
<dbReference type="InterPro" id="IPR000515">
    <property type="entry name" value="MetI-like"/>
</dbReference>
<dbReference type="RefSeq" id="WP_188754396.1">
    <property type="nucleotide sequence ID" value="NZ_BMJY01000001.1"/>
</dbReference>
<dbReference type="PROSITE" id="PS50928">
    <property type="entry name" value="ABC_TM1"/>
    <property type="match status" value="1"/>
</dbReference>
<dbReference type="NCBIfam" id="TIGR01097">
    <property type="entry name" value="PhnE"/>
    <property type="match status" value="1"/>
</dbReference>
<proteinExistence type="inferred from homology"/>
<comment type="caution">
    <text evidence="9">The sequence shown here is derived from an EMBL/GenBank/DDBJ whole genome shotgun (WGS) entry which is preliminary data.</text>
</comment>
<dbReference type="EMBL" id="BMJY01000001">
    <property type="protein sequence ID" value="GGH34451.1"/>
    <property type="molecule type" value="Genomic_DNA"/>
</dbReference>
<evidence type="ECO:0000256" key="5">
    <source>
        <dbReference type="ARBA" id="ARBA00022989"/>
    </source>
</evidence>
<keyword evidence="6 7" id="KW-0472">Membrane</keyword>
<comment type="subcellular location">
    <subcellularLocation>
        <location evidence="1 7">Cell membrane</location>
        <topology evidence="1 7">Multi-pass membrane protein</topology>
    </subcellularLocation>
</comment>
<dbReference type="GO" id="GO:0015416">
    <property type="term" value="F:ABC-type phosphonate transporter activity"/>
    <property type="evidence" value="ECO:0007669"/>
    <property type="project" value="InterPro"/>
</dbReference>
<dbReference type="Gene3D" id="1.10.3720.10">
    <property type="entry name" value="MetI-like"/>
    <property type="match status" value="1"/>
</dbReference>
<dbReference type="SUPFAM" id="SSF161098">
    <property type="entry name" value="MetI-like"/>
    <property type="match status" value="1"/>
</dbReference>
<evidence type="ECO:0000259" key="8">
    <source>
        <dbReference type="PROSITE" id="PS50928"/>
    </source>
</evidence>
<evidence type="ECO:0000256" key="2">
    <source>
        <dbReference type="ARBA" id="ARBA00022448"/>
    </source>
</evidence>
<evidence type="ECO:0000256" key="4">
    <source>
        <dbReference type="ARBA" id="ARBA00022692"/>
    </source>
</evidence>
<protein>
    <submittedName>
        <fullName evidence="9">Phosphonate ABC transporter, permease protein PhnE</fullName>
    </submittedName>
</protein>
<feature type="transmembrane region" description="Helical" evidence="7">
    <location>
        <begin position="233"/>
        <end position="254"/>
    </location>
</feature>
<evidence type="ECO:0000256" key="7">
    <source>
        <dbReference type="RuleBase" id="RU363032"/>
    </source>
</evidence>
<sequence>MRLSDTIHRRLPLHLAFAAAFVLLLALSGATVGADTGRLFGNLDRAGNVIGRMLSPDWSFLPSVLPALRETVQMAIAGTALGTALALPVSFLATTTVSGSRVVTSAVRAVLNIIRTIPDVLVASLLVALVSIGPFTGMLAITVFTFGFISKLFYEAIDTIHHGPVESLASVGATRPQIAVHAVLPQIMPNVVSYTLYVLEINVRASIVLGMVGAGGVGVPLQSAMGLTRYDRVAVIVIAVFAVVLVIDAVSAWARRRML</sequence>
<evidence type="ECO:0000256" key="3">
    <source>
        <dbReference type="ARBA" id="ARBA00022475"/>
    </source>
</evidence>
<feature type="transmembrane region" description="Helical" evidence="7">
    <location>
        <begin position="74"/>
        <end position="99"/>
    </location>
</feature>
<dbReference type="AlphaFoldDB" id="A0A917IC59"/>
<dbReference type="InterPro" id="IPR005769">
    <property type="entry name" value="PhnE/PtxC"/>
</dbReference>
<dbReference type="Pfam" id="PF00528">
    <property type="entry name" value="BPD_transp_1"/>
    <property type="match status" value="1"/>
</dbReference>
<evidence type="ECO:0000313" key="10">
    <source>
        <dbReference type="Proteomes" id="UP000657592"/>
    </source>
</evidence>
<evidence type="ECO:0000256" key="1">
    <source>
        <dbReference type="ARBA" id="ARBA00004651"/>
    </source>
</evidence>
<dbReference type="CDD" id="cd06261">
    <property type="entry name" value="TM_PBP2"/>
    <property type="match status" value="1"/>
</dbReference>
<feature type="transmembrane region" description="Helical" evidence="7">
    <location>
        <begin position="120"/>
        <end position="149"/>
    </location>
</feature>
<reference evidence="9" key="1">
    <citation type="journal article" date="2014" name="Int. J. Syst. Evol. Microbiol.">
        <title>Complete genome sequence of Corynebacterium casei LMG S-19264T (=DSM 44701T), isolated from a smear-ripened cheese.</title>
        <authorList>
            <consortium name="US DOE Joint Genome Institute (JGI-PGF)"/>
            <person name="Walter F."/>
            <person name="Albersmeier A."/>
            <person name="Kalinowski J."/>
            <person name="Ruckert C."/>
        </authorList>
    </citation>
    <scope>NUCLEOTIDE SEQUENCE</scope>
    <source>
        <strain evidence="9">CGMCC 1.15794</strain>
    </source>
</reference>
<keyword evidence="4 7" id="KW-0812">Transmembrane</keyword>
<keyword evidence="10" id="KW-1185">Reference proteome</keyword>
<comment type="similarity">
    <text evidence="7">Belongs to the binding-protein-dependent transport system permease family.</text>
</comment>
<keyword evidence="5 7" id="KW-1133">Transmembrane helix</keyword>
<evidence type="ECO:0000313" key="9">
    <source>
        <dbReference type="EMBL" id="GGH34451.1"/>
    </source>
</evidence>
<name>A0A917IC59_9MICO</name>
<organism evidence="9 10">
    <name type="scientific">Microbacterium album</name>
    <dbReference type="NCBI Taxonomy" id="2053191"/>
    <lineage>
        <taxon>Bacteria</taxon>
        <taxon>Bacillati</taxon>
        <taxon>Actinomycetota</taxon>
        <taxon>Actinomycetes</taxon>
        <taxon>Micrococcales</taxon>
        <taxon>Microbacteriaceae</taxon>
        <taxon>Microbacterium</taxon>
    </lineage>
</organism>
<dbReference type="InterPro" id="IPR035906">
    <property type="entry name" value="MetI-like_sf"/>
</dbReference>
<gene>
    <name evidence="9" type="ORF">GCM10010921_02170</name>
</gene>
<dbReference type="Proteomes" id="UP000657592">
    <property type="component" value="Unassembled WGS sequence"/>
</dbReference>
<evidence type="ECO:0000256" key="6">
    <source>
        <dbReference type="ARBA" id="ARBA00023136"/>
    </source>
</evidence>
<keyword evidence="2 7" id="KW-0813">Transport</keyword>
<feature type="domain" description="ABC transmembrane type-1" evidence="8">
    <location>
        <begin position="68"/>
        <end position="251"/>
    </location>
</feature>